<organism evidence="4 6">
    <name type="scientific">Cryobacterium flavum</name>
    <dbReference type="NCBI Taxonomy" id="1424659"/>
    <lineage>
        <taxon>Bacteria</taxon>
        <taxon>Bacillati</taxon>
        <taxon>Actinomycetota</taxon>
        <taxon>Actinomycetes</taxon>
        <taxon>Micrococcales</taxon>
        <taxon>Microbacteriaceae</taxon>
        <taxon>Cryobacterium</taxon>
    </lineage>
</organism>
<protein>
    <submittedName>
        <fullName evidence="4">D-serine deaminase, pyridoxal phosphate-dependent</fullName>
    </submittedName>
</protein>
<dbReference type="InterPro" id="IPR026956">
    <property type="entry name" value="D-ser_dehydrat-like_dom"/>
</dbReference>
<evidence type="ECO:0000259" key="3">
    <source>
        <dbReference type="SMART" id="SM01119"/>
    </source>
</evidence>
<dbReference type="GO" id="GO:0016829">
    <property type="term" value="F:lyase activity"/>
    <property type="evidence" value="ECO:0007669"/>
    <property type="project" value="UniProtKB-KW"/>
</dbReference>
<evidence type="ECO:0000256" key="1">
    <source>
        <dbReference type="ARBA" id="ARBA00005323"/>
    </source>
</evidence>
<name>A0A4R8V5K0_9MICO</name>
<comment type="similarity">
    <text evidence="1">Belongs to the DSD1 family.</text>
</comment>
<reference evidence="5 7" key="2">
    <citation type="submission" date="2019-03" db="EMBL/GenBank/DDBJ databases">
        <title>Genomics of glacier-inhabiting Cryobacterium strains.</title>
        <authorList>
            <person name="Liu Q."/>
            <person name="Xin Y.-H."/>
        </authorList>
    </citation>
    <scope>NUCLEOTIDE SEQUENCE [LARGE SCALE GENOMIC DNA]</scope>
    <source>
        <strain evidence="5 7">Hh8</strain>
    </source>
</reference>
<gene>
    <name evidence="5" type="ORF">E3O21_09730</name>
    <name evidence="4" type="ORF">SAMN05216368_10571</name>
</gene>
<dbReference type="InterPro" id="IPR042208">
    <property type="entry name" value="D-ser_dehydrat-like_sf"/>
</dbReference>
<dbReference type="Gene3D" id="3.20.20.10">
    <property type="entry name" value="Alanine racemase"/>
    <property type="match status" value="1"/>
</dbReference>
<evidence type="ECO:0000313" key="4">
    <source>
        <dbReference type="EMBL" id="SDN37399.1"/>
    </source>
</evidence>
<dbReference type="EMBL" id="SOFD01000025">
    <property type="protein sequence ID" value="TFB77165.1"/>
    <property type="molecule type" value="Genomic_DNA"/>
</dbReference>
<dbReference type="SMART" id="SM01119">
    <property type="entry name" value="D-ser_dehydrat"/>
    <property type="match status" value="1"/>
</dbReference>
<keyword evidence="7" id="KW-1185">Reference proteome</keyword>
<dbReference type="RefSeq" id="WP_092340509.1">
    <property type="nucleotide sequence ID" value="NZ_FNIB01000005.1"/>
</dbReference>
<sequence length="433" mass="46983">MQQFDRYGAEIRVDNNQLSPRDKGLPARAAGLTVEQFLATRPTLSEFWTPLLVLSDDALAHNLGVMADWTARHGFSLMPHGKTTMAPDLWRRQIDTGSFGITLATAGQVRVARDFGFESIMLANALTDARALRFVAAQLADPSFSFSCWADSVDTVEVMERALDGVEIARPINVCVELGADGGRTGARTLADARGVAERIRRSSVLRLAGVAGYEGCLAHDRNEQGLAAVRDYLEAMLELHTSLADDYDDQEVILTAGGSAYFDLVDEVFGPIDNPVPNTRYVLRSGAYLTHDDGFYRGISPLDASRLGDADPAHVLRPAMRGLARVLSRPEPQLALLDAGKRDFPYDEGLPIPQTSAIDLGAAATPLTGASVSAMNDQHSFLRLAPAQELAIGSVVTLGLSHPCTAFDKWRCIPVVQNWESDLVVGLVRTYF</sequence>
<reference evidence="4 6" key="1">
    <citation type="submission" date="2016-10" db="EMBL/GenBank/DDBJ databases">
        <authorList>
            <person name="Varghese N."/>
            <person name="Submissions S."/>
        </authorList>
    </citation>
    <scope>NUCLEOTIDE SEQUENCE [LARGE SCALE GENOMIC DNA]</scope>
    <source>
        <strain evidence="4 6">CGMCC 1.11215</strain>
    </source>
</reference>
<dbReference type="EMBL" id="FNIB01000005">
    <property type="protein sequence ID" value="SDN37399.1"/>
    <property type="molecule type" value="Genomic_DNA"/>
</dbReference>
<accession>A0A4R8V5K0</accession>
<feature type="domain" description="D-serine dehydratase-like" evidence="3">
    <location>
        <begin position="320"/>
        <end position="418"/>
    </location>
</feature>
<dbReference type="Pfam" id="PF14031">
    <property type="entry name" value="D-ser_dehydrat"/>
    <property type="match status" value="1"/>
</dbReference>
<dbReference type="SUPFAM" id="SSF51419">
    <property type="entry name" value="PLP-binding barrel"/>
    <property type="match status" value="1"/>
</dbReference>
<dbReference type="Gene3D" id="2.40.37.20">
    <property type="entry name" value="D-serine dehydratase-like domain"/>
    <property type="match status" value="1"/>
</dbReference>
<dbReference type="Proteomes" id="UP000298252">
    <property type="component" value="Unassembled WGS sequence"/>
</dbReference>
<evidence type="ECO:0000313" key="7">
    <source>
        <dbReference type="Proteomes" id="UP000298252"/>
    </source>
</evidence>
<dbReference type="STRING" id="1424659.SAMN05216368_10571"/>
<dbReference type="Proteomes" id="UP000199639">
    <property type="component" value="Unassembled WGS sequence"/>
</dbReference>
<evidence type="ECO:0000256" key="2">
    <source>
        <dbReference type="ARBA" id="ARBA00023239"/>
    </source>
</evidence>
<keyword evidence="2" id="KW-0456">Lyase</keyword>
<proteinExistence type="inferred from homology"/>
<evidence type="ECO:0000313" key="5">
    <source>
        <dbReference type="EMBL" id="TFB77165.1"/>
    </source>
</evidence>
<dbReference type="InterPro" id="IPR029066">
    <property type="entry name" value="PLP-binding_barrel"/>
</dbReference>
<dbReference type="PANTHER" id="PTHR28004">
    <property type="entry name" value="ZGC:162816-RELATED"/>
    <property type="match status" value="1"/>
</dbReference>
<dbReference type="AlphaFoldDB" id="A0A4R8V5K0"/>
<dbReference type="InterPro" id="IPR051466">
    <property type="entry name" value="D-amino_acid_metab_enzyme"/>
</dbReference>
<dbReference type="InterPro" id="IPR001608">
    <property type="entry name" value="Ala_racemase_N"/>
</dbReference>
<dbReference type="PANTHER" id="PTHR28004:SF8">
    <property type="entry name" value="D-SERINE DEAMINASE"/>
    <property type="match status" value="1"/>
</dbReference>
<evidence type="ECO:0000313" key="6">
    <source>
        <dbReference type="Proteomes" id="UP000199639"/>
    </source>
</evidence>
<dbReference type="Pfam" id="PF01168">
    <property type="entry name" value="Ala_racemase_N"/>
    <property type="match status" value="1"/>
</dbReference>